<accession>A0ABD3KDR6</accession>
<reference evidence="3 4" key="1">
    <citation type="submission" date="2024-11" db="EMBL/GenBank/DDBJ databases">
        <title>Chromosome-level genome assembly of Eucalyptus globulus Labill. provides insights into its genome evolution.</title>
        <authorList>
            <person name="Li X."/>
        </authorList>
    </citation>
    <scope>NUCLEOTIDE SEQUENCE [LARGE SCALE GENOMIC DNA]</scope>
    <source>
        <strain evidence="3">CL2024</strain>
        <tissue evidence="3">Fresh tender leaves</tissue>
    </source>
</reference>
<keyword evidence="1" id="KW-0812">Transmembrane</keyword>
<dbReference type="PANTHER" id="PTHR31414">
    <property type="entry name" value="TRANSMEMBRANE PROTEIN DDB_G0292058"/>
    <property type="match status" value="1"/>
</dbReference>
<feature type="transmembrane region" description="Helical" evidence="1">
    <location>
        <begin position="148"/>
        <end position="168"/>
    </location>
</feature>
<feature type="chain" id="PRO_5044754725" description="Transmembrane protein" evidence="2">
    <location>
        <begin position="27"/>
        <end position="547"/>
    </location>
</feature>
<keyword evidence="2" id="KW-0732">Signal</keyword>
<feature type="signal peptide" evidence="2">
    <location>
        <begin position="1"/>
        <end position="26"/>
    </location>
</feature>
<evidence type="ECO:0000313" key="3">
    <source>
        <dbReference type="EMBL" id="KAL3736854.1"/>
    </source>
</evidence>
<dbReference type="Proteomes" id="UP001634007">
    <property type="component" value="Unassembled WGS sequence"/>
</dbReference>
<dbReference type="PANTHER" id="PTHR31414:SF15">
    <property type="entry name" value="PLASMA MEMBRANE FUSION PROTEIN"/>
    <property type="match status" value="1"/>
</dbReference>
<protein>
    <recommendedName>
        <fullName evidence="5">Transmembrane protein</fullName>
    </recommendedName>
</protein>
<comment type="caution">
    <text evidence="3">The sequence shown here is derived from an EMBL/GenBank/DDBJ whole genome shotgun (WGS) entry which is preliminary data.</text>
</comment>
<organism evidence="3 4">
    <name type="scientific">Eucalyptus globulus</name>
    <name type="common">Tasmanian blue gum</name>
    <dbReference type="NCBI Taxonomy" id="34317"/>
    <lineage>
        <taxon>Eukaryota</taxon>
        <taxon>Viridiplantae</taxon>
        <taxon>Streptophyta</taxon>
        <taxon>Embryophyta</taxon>
        <taxon>Tracheophyta</taxon>
        <taxon>Spermatophyta</taxon>
        <taxon>Magnoliopsida</taxon>
        <taxon>eudicotyledons</taxon>
        <taxon>Gunneridae</taxon>
        <taxon>Pentapetalae</taxon>
        <taxon>rosids</taxon>
        <taxon>malvids</taxon>
        <taxon>Myrtales</taxon>
        <taxon>Myrtaceae</taxon>
        <taxon>Myrtoideae</taxon>
        <taxon>Eucalypteae</taxon>
        <taxon>Eucalyptus</taxon>
    </lineage>
</organism>
<keyword evidence="4" id="KW-1185">Reference proteome</keyword>
<feature type="transmembrane region" description="Helical" evidence="1">
    <location>
        <begin position="258"/>
        <end position="281"/>
    </location>
</feature>
<gene>
    <name evidence="3" type="ORF">ACJRO7_025738</name>
</gene>
<feature type="transmembrane region" description="Helical" evidence="1">
    <location>
        <begin position="496"/>
        <end position="518"/>
    </location>
</feature>
<proteinExistence type="predicted"/>
<feature type="transmembrane region" description="Helical" evidence="1">
    <location>
        <begin position="288"/>
        <end position="310"/>
    </location>
</feature>
<keyword evidence="1" id="KW-1133">Transmembrane helix</keyword>
<evidence type="ECO:0000313" key="4">
    <source>
        <dbReference type="Proteomes" id="UP001634007"/>
    </source>
</evidence>
<name>A0ABD3KDR6_EUCGL</name>
<evidence type="ECO:0000256" key="2">
    <source>
        <dbReference type="SAM" id="SignalP"/>
    </source>
</evidence>
<feature type="transmembrane region" description="Helical" evidence="1">
    <location>
        <begin position="98"/>
        <end position="127"/>
    </location>
</feature>
<dbReference type="EMBL" id="JBJKBG010000006">
    <property type="protein sequence ID" value="KAL3736854.1"/>
    <property type="molecule type" value="Genomic_DNA"/>
</dbReference>
<dbReference type="AlphaFoldDB" id="A0ABD3KDR6"/>
<dbReference type="InterPro" id="IPR040283">
    <property type="entry name" value="DDB_G0292058-like"/>
</dbReference>
<evidence type="ECO:0008006" key="5">
    <source>
        <dbReference type="Google" id="ProtNLM"/>
    </source>
</evidence>
<keyword evidence="1" id="KW-0472">Membrane</keyword>
<evidence type="ECO:0000256" key="1">
    <source>
        <dbReference type="SAM" id="Phobius"/>
    </source>
</evidence>
<sequence>MFDSVKFHSPLLLAVLLICSVSISSSHGGSHLRRPPDADFPKFDVVRWEERRLVLEGNDEGGVQNSTLVLAEKRTRRRDPLDDFRHYKGGWNISDRHYLFSVGFTAVPFFVIAAIWFLGFGLGFCIICVRHCCCHCLKQSYGNSKSKCALSLLGLFITAAIVGSIILFTGQEKFHGSTCSMLKYVVKQADATVEQLRSVSDYLAAAKRVGVDQISLPPTVQSDIDKVETMINSAATKIERKTDQNSDKIQHVLNSVRFAVIIIAAMMLLLALLGFFLSVLGVQPLVSLLSICGWILVTVTFVLCGVFVILHNAMGDTCVAMEEWIQNPTAHTSMDEILPCVDQATAQETLLQSKDVTFQLVLVVNRFIGNISNHNFPAGSGPFYYNQSGPLVPLLCNPFNHDKTDSRCADGEVNFDSASQEWMKHVCEVSANNLCTSVGRLTPVYYAQMTAIVNVSYGLYHYGPFLVDLQDCSFVRETFRQVEEHHCPALRLYSKWIYVGLALVSASVMLSLVFWAIYARERRKRPVSEQFIPLTDEDQTGVEKGQG</sequence>